<proteinExistence type="predicted"/>
<gene>
    <name evidence="1" type="ORF">DCF17_11465</name>
</gene>
<protein>
    <submittedName>
        <fullName evidence="1">DUF4926 domain-containing protein</fullName>
    </submittedName>
</protein>
<reference evidence="1 2" key="2">
    <citation type="submission" date="2018-06" db="EMBL/GenBank/DDBJ databases">
        <title>Metagenomic assembly of (sub)arctic Cyanobacteria and their associated microbiome from non-axenic cultures.</title>
        <authorList>
            <person name="Baurain D."/>
        </authorList>
    </citation>
    <scope>NUCLEOTIDE SEQUENCE [LARGE SCALE GENOMIC DNA]</scope>
    <source>
        <strain evidence="1">ULC041bin1</strain>
    </source>
</reference>
<accession>A0A2W4WG81</accession>
<dbReference type="AlphaFoldDB" id="A0A2W4WG81"/>
<evidence type="ECO:0000313" key="2">
    <source>
        <dbReference type="Proteomes" id="UP000249081"/>
    </source>
</evidence>
<name>A0A2W4WG81_9CYAN</name>
<organism evidence="1 2">
    <name type="scientific">Shackletoniella antarctica</name>
    <dbReference type="NCBI Taxonomy" id="268115"/>
    <lineage>
        <taxon>Bacteria</taxon>
        <taxon>Bacillati</taxon>
        <taxon>Cyanobacteriota</taxon>
        <taxon>Cyanophyceae</taxon>
        <taxon>Oculatellales</taxon>
        <taxon>Oculatellaceae</taxon>
        <taxon>Shackletoniella</taxon>
    </lineage>
</organism>
<comment type="caution">
    <text evidence="1">The sequence shown here is derived from an EMBL/GenBank/DDBJ whole genome shotgun (WGS) entry which is preliminary data.</text>
</comment>
<dbReference type="Pfam" id="PF16277">
    <property type="entry name" value="DUF4926"/>
    <property type="match status" value="1"/>
</dbReference>
<dbReference type="InterPro" id="IPR032568">
    <property type="entry name" value="DUF4926"/>
</dbReference>
<dbReference type="EMBL" id="QBMN01000070">
    <property type="protein sequence ID" value="PZO40949.1"/>
    <property type="molecule type" value="Genomic_DNA"/>
</dbReference>
<sequence>MKTQYPLFAQVALAEDLPEHHLKRGDIATVVEHYPMPDEEDDGYSLEGFGVANVTVEVAASQIISISQWEQEEVILTKVRQLSQPRLLQLEEYLDFLLQKDKSAHKSA</sequence>
<reference evidence="2" key="1">
    <citation type="submission" date="2018-04" db="EMBL/GenBank/DDBJ databases">
        <authorList>
            <person name="Cornet L."/>
        </authorList>
    </citation>
    <scope>NUCLEOTIDE SEQUENCE [LARGE SCALE GENOMIC DNA]</scope>
</reference>
<evidence type="ECO:0000313" key="1">
    <source>
        <dbReference type="EMBL" id="PZO40949.1"/>
    </source>
</evidence>
<dbReference type="Proteomes" id="UP000249081">
    <property type="component" value="Unassembled WGS sequence"/>
</dbReference>